<keyword evidence="2" id="KW-0812">Transmembrane</keyword>
<dbReference type="Proteomes" id="UP000019277">
    <property type="component" value="Unassembled WGS sequence"/>
</dbReference>
<dbReference type="InterPro" id="IPR047958">
    <property type="entry name" value="B-4DMT-like"/>
</dbReference>
<dbReference type="eggNOG" id="ENOG502ZHX1">
    <property type="taxonomic scope" value="Bacteria"/>
</dbReference>
<feature type="transmembrane region" description="Helical" evidence="2">
    <location>
        <begin position="97"/>
        <end position="119"/>
    </location>
</feature>
<gene>
    <name evidence="3" type="ORF">UO65_2043</name>
</gene>
<evidence type="ECO:0000256" key="2">
    <source>
        <dbReference type="SAM" id="Phobius"/>
    </source>
</evidence>
<comment type="caution">
    <text evidence="3">The sequence shown here is derived from an EMBL/GenBank/DDBJ whole genome shotgun (WGS) entry which is preliminary data.</text>
</comment>
<dbReference type="EMBL" id="AYXG01000074">
    <property type="protein sequence ID" value="EWC62691.1"/>
    <property type="molecule type" value="Genomic_DNA"/>
</dbReference>
<keyword evidence="4" id="KW-1185">Reference proteome</keyword>
<dbReference type="STRING" id="909613.UO65_2043"/>
<evidence type="ECO:0000313" key="4">
    <source>
        <dbReference type="Proteomes" id="UP000019277"/>
    </source>
</evidence>
<reference evidence="3 4" key="1">
    <citation type="journal article" date="2014" name="Genome Announc.">
        <title>Draft Genome Sequence of the Antitrypanosomally Active Sponge-Associated Bacterium Actinokineospora sp. Strain EG49.</title>
        <authorList>
            <person name="Harjes J."/>
            <person name="Ryu T."/>
            <person name="Abdelmohsen U.R."/>
            <person name="Moitinho-Silva L."/>
            <person name="Horn H."/>
            <person name="Ravasi T."/>
            <person name="Hentschel U."/>
        </authorList>
    </citation>
    <scope>NUCLEOTIDE SEQUENCE [LARGE SCALE GENOMIC DNA]</scope>
    <source>
        <strain evidence="3 4">EG49</strain>
    </source>
</reference>
<evidence type="ECO:0000313" key="3">
    <source>
        <dbReference type="EMBL" id="EWC62691.1"/>
    </source>
</evidence>
<name>W7J1A5_9PSEU</name>
<feature type="transmembrane region" description="Helical" evidence="2">
    <location>
        <begin position="62"/>
        <end position="85"/>
    </location>
</feature>
<keyword evidence="2" id="KW-1133">Transmembrane helix</keyword>
<keyword evidence="2" id="KW-0472">Membrane</keyword>
<feature type="region of interest" description="Disordered" evidence="1">
    <location>
        <begin position="122"/>
        <end position="146"/>
    </location>
</feature>
<evidence type="ECO:0000256" key="1">
    <source>
        <dbReference type="SAM" id="MobiDB-lite"/>
    </source>
</evidence>
<sequence length="146" mass="14549">MVRGAVLAVVHAVVAVVVAAVKAGNPTGQSVVEAVSLGVLVGVAAVWAAVDGWRQVPERGTAWVVAALVAGVGSAVLQVIGRGIFVDQTGVSALGGALTGGAAFSALLVLLPAGLGLVVGPRLDPDRPREDEDEPVRAKPSPRPRG</sequence>
<dbReference type="AlphaFoldDB" id="W7J1A5"/>
<feature type="transmembrane region" description="Helical" evidence="2">
    <location>
        <begin position="30"/>
        <end position="50"/>
    </location>
</feature>
<dbReference type="PATRIC" id="fig|909613.9.peg.2059"/>
<protein>
    <submittedName>
        <fullName evidence="3">Uncharacterized protein</fullName>
    </submittedName>
</protein>
<accession>W7J1A5</accession>
<proteinExistence type="predicted"/>
<dbReference type="NCBIfam" id="NF037996">
    <property type="entry name" value="B-4DMT"/>
    <property type="match status" value="1"/>
</dbReference>
<organism evidence="3 4">
    <name type="scientific">Actinokineospora spheciospongiae</name>
    <dbReference type="NCBI Taxonomy" id="909613"/>
    <lineage>
        <taxon>Bacteria</taxon>
        <taxon>Bacillati</taxon>
        <taxon>Actinomycetota</taxon>
        <taxon>Actinomycetes</taxon>
        <taxon>Pseudonocardiales</taxon>
        <taxon>Pseudonocardiaceae</taxon>
        <taxon>Actinokineospora</taxon>
    </lineage>
</organism>